<reference evidence="4" key="1">
    <citation type="submission" date="2019-05" db="EMBL/GenBank/DDBJ databases">
        <authorList>
            <consortium name="Pathogen Informatics"/>
        </authorList>
    </citation>
    <scope>NUCLEOTIDE SEQUENCE [LARGE SCALE GENOMIC DNA]</scope>
    <source>
        <strain evidence="4">NCTC12965</strain>
    </source>
</reference>
<keyword evidence="4" id="KW-0413">Isomerase</keyword>
<dbReference type="GO" id="GO:0005829">
    <property type="term" value="C:cytosol"/>
    <property type="evidence" value="ECO:0007669"/>
    <property type="project" value="TreeGrafter"/>
</dbReference>
<sequence>MANDPRAGQPAQQSDLINVAQLTSQYYVLQPEAGNAAHAVKFGTSGHRGSALRQSFNEAHILAIAQAIAEVRRQQGTTGPCYVGKDTHALSEPAFISVLEVLTANGVDVVVQENNGFTPTPAVSHAILCFNRKGGAQADGIVITPSHNPPEDGGIKYNPPNGGPADTNLTSVIEKRANELLSLKLQGVQRQSLDKGLDWRPSACAGSGAALRGRAGGHCRYASHSACGHETGR</sequence>
<dbReference type="PANTHER" id="PTHR22573:SF57">
    <property type="entry name" value="PHOSPHOGLUCOMUTASE"/>
    <property type="match status" value="1"/>
</dbReference>
<dbReference type="FunFam" id="3.40.120.10:FF:000012">
    <property type="entry name" value="Phosphoglucomutase, alpha-D-glucose phosphate-specific"/>
    <property type="match status" value="1"/>
</dbReference>
<feature type="domain" description="Alpha-D-phosphohexomutase alpha/beta/alpha" evidence="3">
    <location>
        <begin position="40"/>
        <end position="179"/>
    </location>
</feature>
<dbReference type="PANTHER" id="PTHR22573">
    <property type="entry name" value="PHOSPHOHEXOMUTASE FAMILY MEMBER"/>
    <property type="match status" value="1"/>
</dbReference>
<protein>
    <submittedName>
        <fullName evidence="4">Phosphoglucomutase</fullName>
        <ecNumber evidence="4">5.4.2.2</ecNumber>
    </submittedName>
</protein>
<dbReference type="GO" id="GO:0005975">
    <property type="term" value="P:carbohydrate metabolic process"/>
    <property type="evidence" value="ECO:0007669"/>
    <property type="project" value="InterPro"/>
</dbReference>
<name>A0A4U9TZW2_SERFO</name>
<evidence type="ECO:0000256" key="2">
    <source>
        <dbReference type="ARBA" id="ARBA00022553"/>
    </source>
</evidence>
<dbReference type="PROSITE" id="PS00710">
    <property type="entry name" value="PGM_PMM"/>
    <property type="match status" value="1"/>
</dbReference>
<comment type="similarity">
    <text evidence="1">Belongs to the phosphohexose mutase family.</text>
</comment>
<dbReference type="InterPro" id="IPR016066">
    <property type="entry name" value="A-D-PHexomutase_CS"/>
</dbReference>
<gene>
    <name evidence="4" type="primary">pgm_4</name>
    <name evidence="4" type="ORF">NCTC12965_02045</name>
</gene>
<evidence type="ECO:0000313" key="4">
    <source>
        <dbReference type="EMBL" id="VTR24759.1"/>
    </source>
</evidence>
<dbReference type="Gene3D" id="3.40.120.10">
    <property type="entry name" value="Alpha-D-Glucose-1,6-Bisphosphate, subunit A, domain 3"/>
    <property type="match status" value="1"/>
</dbReference>
<proteinExistence type="inferred from homology"/>
<dbReference type="EC" id="5.4.2.2" evidence="4"/>
<organism evidence="4">
    <name type="scientific">Serratia fonticola</name>
    <dbReference type="NCBI Taxonomy" id="47917"/>
    <lineage>
        <taxon>Bacteria</taxon>
        <taxon>Pseudomonadati</taxon>
        <taxon>Pseudomonadota</taxon>
        <taxon>Gammaproteobacteria</taxon>
        <taxon>Enterobacterales</taxon>
        <taxon>Yersiniaceae</taxon>
        <taxon>Serratia</taxon>
    </lineage>
</organism>
<keyword evidence="2" id="KW-0597">Phosphoprotein</keyword>
<dbReference type="GO" id="GO:0000287">
    <property type="term" value="F:magnesium ion binding"/>
    <property type="evidence" value="ECO:0007669"/>
    <property type="project" value="InterPro"/>
</dbReference>
<evidence type="ECO:0000256" key="1">
    <source>
        <dbReference type="ARBA" id="ARBA00010231"/>
    </source>
</evidence>
<dbReference type="Pfam" id="PF02878">
    <property type="entry name" value="PGM_PMM_I"/>
    <property type="match status" value="1"/>
</dbReference>
<dbReference type="GO" id="GO:0004614">
    <property type="term" value="F:phosphoglucomutase activity"/>
    <property type="evidence" value="ECO:0007669"/>
    <property type="project" value="UniProtKB-EC"/>
</dbReference>
<dbReference type="SUPFAM" id="SSF53738">
    <property type="entry name" value="Phosphoglucomutase, first 3 domains"/>
    <property type="match status" value="1"/>
</dbReference>
<dbReference type="AlphaFoldDB" id="A0A4U9TZW2"/>
<evidence type="ECO:0000259" key="3">
    <source>
        <dbReference type="Pfam" id="PF02878"/>
    </source>
</evidence>
<dbReference type="InterPro" id="IPR045244">
    <property type="entry name" value="PGM"/>
</dbReference>
<dbReference type="InterPro" id="IPR016055">
    <property type="entry name" value="A-D-PHexomutase_a/b/a-I/II/III"/>
</dbReference>
<accession>A0A4U9TZW2</accession>
<dbReference type="InterPro" id="IPR005844">
    <property type="entry name" value="A-D-PHexomutase_a/b/a-I"/>
</dbReference>
<dbReference type="EMBL" id="CABEEZ010000037">
    <property type="protein sequence ID" value="VTR24759.1"/>
    <property type="molecule type" value="Genomic_DNA"/>
</dbReference>